<dbReference type="AlphaFoldDB" id="A1WW66"/>
<dbReference type="OrthoDB" id="2656488at2"/>
<dbReference type="STRING" id="349124.Hhal_1152"/>
<dbReference type="eggNOG" id="COG1479">
    <property type="taxonomic scope" value="Bacteria"/>
</dbReference>
<evidence type="ECO:0000256" key="1">
    <source>
        <dbReference type="SAM" id="MobiDB-lite"/>
    </source>
</evidence>
<accession>A1WW66</accession>
<dbReference type="EMBL" id="CP000544">
    <property type="protein sequence ID" value="ABM61928.1"/>
    <property type="molecule type" value="Genomic_DNA"/>
</dbReference>
<sequence>MSYGRSIRLFLVDDSPHGLMTAEIVNWTGHVLMGPRSRLSELVQRPECGRAGVYFLVGADPDNSLRPLVYIGESDNVATRLQQHNRPEDKGGRDFWERVCLITSKDQNLTKAHVKYLESLLLRSAKELGRCTLVNGTGHDYENLPESDRADMAYFADQIRVVLPVLGLDFLRSAAPRREAARPEEERQEQAPTFRLELPKHGLVATGREHDGEFFVLEGSAARAQWTGPSGGYQALFNQLCSDGILVDDGQGRRRFAQDQGFNSPSAAAAVVSGRTANGRVAWRVDGTNETYAEWQDRQVQAAQPDASADGAINTTAAGSDVEGESESGTPHPV</sequence>
<proteinExistence type="predicted"/>
<protein>
    <recommendedName>
        <fullName evidence="2">DUF4357 domain-containing protein</fullName>
    </recommendedName>
</protein>
<dbReference type="CDD" id="cd10447">
    <property type="entry name" value="GIY-YIG_unchar_2"/>
    <property type="match status" value="1"/>
</dbReference>
<feature type="domain" description="DUF4357" evidence="2">
    <location>
        <begin position="238"/>
        <end position="290"/>
    </location>
</feature>
<dbReference type="InterPro" id="IPR025579">
    <property type="entry name" value="DUF4357"/>
</dbReference>
<dbReference type="HOGENOM" id="CLU_052782_1_0_6"/>
<evidence type="ECO:0000313" key="3">
    <source>
        <dbReference type="EMBL" id="ABM61928.1"/>
    </source>
</evidence>
<reference evidence="4" key="1">
    <citation type="submission" date="2006-12" db="EMBL/GenBank/DDBJ databases">
        <title>Complete sequence of Halorhodospira halophila SL1.</title>
        <authorList>
            <consortium name="US DOE Joint Genome Institute"/>
            <person name="Copeland A."/>
            <person name="Lucas S."/>
            <person name="Lapidus A."/>
            <person name="Barry K."/>
            <person name="Detter J.C."/>
            <person name="Glavina del Rio T."/>
            <person name="Hammon N."/>
            <person name="Israni S."/>
            <person name="Dalin E."/>
            <person name="Tice H."/>
            <person name="Pitluck S."/>
            <person name="Saunders E."/>
            <person name="Brettin T."/>
            <person name="Bruce D."/>
            <person name="Han C."/>
            <person name="Tapia R."/>
            <person name="Schmutz J."/>
            <person name="Larimer F."/>
            <person name="Land M."/>
            <person name="Hauser L."/>
            <person name="Kyrpides N."/>
            <person name="Mikhailova N."/>
            <person name="Hoff W."/>
            <person name="Richardson P."/>
        </authorList>
    </citation>
    <scope>NUCLEOTIDE SEQUENCE [LARGE SCALE GENOMIC DNA]</scope>
    <source>
        <strain evidence="4">DSM 244 / SL1</strain>
    </source>
</reference>
<gene>
    <name evidence="3" type="ordered locus">Hhal_1152</name>
</gene>
<reference evidence="3 4" key="2">
    <citation type="journal article" date="2013" name="Stand. Genomic Sci.">
        <title>Complete genome sequence of Halorhodospira halophila SL1.</title>
        <authorList>
            <person name="Challacombe J.F."/>
            <person name="Majid S."/>
            <person name="Deole R."/>
            <person name="Brettin T.S."/>
            <person name="Bruce D."/>
            <person name="Delano S.F."/>
            <person name="Detter J.C."/>
            <person name="Gleasner C.D."/>
            <person name="Han C.S."/>
            <person name="Misra M."/>
            <person name="Reitenga K.G."/>
            <person name="Mikhailova N."/>
            <person name="Woyke T."/>
            <person name="Pitluck S."/>
            <person name="Nolan M."/>
            <person name="Land M.L."/>
            <person name="Saunders E."/>
            <person name="Tapia R."/>
            <person name="Lapidus A."/>
            <person name="Ivanova N."/>
            <person name="Hoff W.D."/>
        </authorList>
    </citation>
    <scope>NUCLEOTIDE SEQUENCE [LARGE SCALE GENOMIC DNA]</scope>
    <source>
        <strain evidence="4">DSM 244 / SL1</strain>
    </source>
</reference>
<organism evidence="3 4">
    <name type="scientific">Halorhodospira halophila (strain DSM 244 / SL1)</name>
    <name type="common">Ectothiorhodospira halophila (strain DSM 244 / SL1)</name>
    <dbReference type="NCBI Taxonomy" id="349124"/>
    <lineage>
        <taxon>Bacteria</taxon>
        <taxon>Pseudomonadati</taxon>
        <taxon>Pseudomonadota</taxon>
        <taxon>Gammaproteobacteria</taxon>
        <taxon>Chromatiales</taxon>
        <taxon>Ectothiorhodospiraceae</taxon>
        <taxon>Halorhodospira</taxon>
    </lineage>
</organism>
<dbReference type="Proteomes" id="UP000000647">
    <property type="component" value="Chromosome"/>
</dbReference>
<evidence type="ECO:0000313" key="4">
    <source>
        <dbReference type="Proteomes" id="UP000000647"/>
    </source>
</evidence>
<name>A1WW66_HALHL</name>
<dbReference type="Pfam" id="PF14267">
    <property type="entry name" value="DUF4357"/>
    <property type="match status" value="1"/>
</dbReference>
<keyword evidence="4" id="KW-1185">Reference proteome</keyword>
<evidence type="ECO:0000259" key="2">
    <source>
        <dbReference type="Pfam" id="PF14267"/>
    </source>
</evidence>
<dbReference type="KEGG" id="hha:Hhal_1152"/>
<feature type="region of interest" description="Disordered" evidence="1">
    <location>
        <begin position="297"/>
        <end position="334"/>
    </location>
</feature>
<dbReference type="RefSeq" id="WP_011813951.1">
    <property type="nucleotide sequence ID" value="NC_008789.1"/>
</dbReference>
<dbReference type="eggNOG" id="COG0322">
    <property type="taxonomic scope" value="Bacteria"/>
</dbReference>